<feature type="compositionally biased region" description="Polar residues" evidence="5">
    <location>
        <begin position="629"/>
        <end position="646"/>
    </location>
</feature>
<feature type="coiled-coil region" evidence="4">
    <location>
        <begin position="252"/>
        <end position="286"/>
    </location>
</feature>
<feature type="region of interest" description="Disordered" evidence="5">
    <location>
        <begin position="475"/>
        <end position="501"/>
    </location>
</feature>
<dbReference type="InterPro" id="IPR051756">
    <property type="entry name" value="Centrosomal_MT-associated"/>
</dbReference>
<comment type="caution">
    <text evidence="8">The sequence shown here is derived from an EMBL/GenBank/DDBJ whole genome shotgun (WGS) entry which is preliminary data.</text>
</comment>
<dbReference type="InterPro" id="IPR025925">
    <property type="entry name" value="PPC89_CLD"/>
</dbReference>
<evidence type="ECO:0000256" key="3">
    <source>
        <dbReference type="ARBA" id="ARBA00023212"/>
    </source>
</evidence>
<evidence type="ECO:0000259" key="7">
    <source>
        <dbReference type="Pfam" id="PF14197"/>
    </source>
</evidence>
<feature type="coiled-coil region" evidence="4">
    <location>
        <begin position="371"/>
        <end position="398"/>
    </location>
</feature>
<evidence type="ECO:0000259" key="6">
    <source>
        <dbReference type="Pfam" id="PF06657"/>
    </source>
</evidence>
<sequence length="974" mass="108966">MAKPEDTLLVATASKATPWTANESSLTATNSCIRHRLRQINRPRRPMTPRLAHCDATRKSGSHPTCKSRSSAPSPPPAKPKDSGSDQSRKSSGESRRTLASMNGRIRDEHDKLIVKEDRPPTIDLTTQNTRFAKTKTQTTARPEILPTRFSSAQTLLGAVAPKNNLQRHTALTPTPQPTQTQRSIDIPAAPNLTELMSGVFENGQSVFSRNGKPRNSRFVSVLQQSACVGHADQAIEEIPVRMEEQHIYMNIHLLQDKVDVLEENRAELMNTIDELRQKNRVLKGKREFGKRKSANDSALGTTDSESGHEVGGGHRKLTIEKNRLQSSVYALQAQLDSSNRKTATIETILKNITEERDAAVSQLGVAWFTTEQLKNENQSLRAENDDLKAQIVQSTADHEKETQKMCGELEQVKAMIDEHGLLHATRDSGRLKEENNDLKSRMAQLTADYQSETQKWTAKEEAMRRMLERRAEVVRTKKEGGGLQPSGQENKIAPASRSENRHVIQERNAGQAGASTHEEVDALFDFRRNQDVANDVVKVGQQAIEIDDSQDSEDAAHHPSKEKGKGEVHVTQPPTNFMLRDGTSLDLTYLSFVDPKEISQLRKTLEQERIERKQREESKRHPTKGDHTVTQTALFDLTSPHSQQVVPRKSSVKDLTAPSIPKDITARSFQKDVNERSLHRKETTEHNRRHSETSILSIRSRRRGHDAEDMTSAFIVPDITIRNPVVDTSQVPELTKEAQKVLDRLANHNGKNCTLCKGVISKGENHEHAKETIKISKPVPVSERILSATENDEDHTIRPSQAPGLALATVMKGLDDELAHLKIQLTKHQTLYNGQDPALSKRSRKSVHNKIETLLQAIDSKADQIYALYDVLEGQKQDGREISDEEVEVTLQSIGVGVAALHLRGGEGEKQQAEKKSNETSERHPWDLESEAESELPWEGIESTLESTKGGFSKETPPINPNHQCTRPRHLRL</sequence>
<feature type="compositionally biased region" description="Basic and acidic residues" evidence="5">
    <location>
        <begin position="306"/>
        <end position="315"/>
    </location>
</feature>
<name>A0ABR4BDC2_9LECA</name>
<evidence type="ECO:0000313" key="8">
    <source>
        <dbReference type="EMBL" id="KAL2055858.1"/>
    </source>
</evidence>
<feature type="region of interest" description="Disordered" evidence="5">
    <location>
        <begin position="610"/>
        <end position="705"/>
    </location>
</feature>
<dbReference type="PANTHER" id="PTHR19336">
    <property type="entry name" value="UNCHARACTERIZED DUF1167"/>
    <property type="match status" value="1"/>
</dbReference>
<gene>
    <name evidence="8" type="ORF">ABVK25_004102</name>
</gene>
<feature type="region of interest" description="Disordered" evidence="5">
    <location>
        <begin position="904"/>
        <end position="974"/>
    </location>
</feature>
<feature type="compositionally biased region" description="Polar residues" evidence="5">
    <location>
        <begin position="296"/>
        <end position="305"/>
    </location>
</feature>
<evidence type="ECO:0000313" key="9">
    <source>
        <dbReference type="Proteomes" id="UP001590951"/>
    </source>
</evidence>
<keyword evidence="4" id="KW-0175">Coiled coil</keyword>
<evidence type="ECO:0000256" key="5">
    <source>
        <dbReference type="SAM" id="MobiDB-lite"/>
    </source>
</evidence>
<dbReference type="Pfam" id="PF14197">
    <property type="entry name" value="Cep57_CLD_2"/>
    <property type="match status" value="1"/>
</dbReference>
<reference evidence="8 9" key="1">
    <citation type="submission" date="2024-09" db="EMBL/GenBank/DDBJ databases">
        <title>Rethinking Asexuality: The Enigmatic Case of Functional Sexual Genes in Lepraria (Stereocaulaceae).</title>
        <authorList>
            <person name="Doellman M."/>
            <person name="Sun Y."/>
            <person name="Barcenas-Pena A."/>
            <person name="Lumbsch H.T."/>
            <person name="Grewe F."/>
        </authorList>
    </citation>
    <scope>NUCLEOTIDE SEQUENCE [LARGE SCALE GENOMIC DNA]</scope>
    <source>
        <strain evidence="8 9">Grewe 0041</strain>
    </source>
</reference>
<feature type="compositionally biased region" description="Basic residues" evidence="5">
    <location>
        <begin position="38"/>
        <end position="47"/>
    </location>
</feature>
<evidence type="ECO:0000256" key="1">
    <source>
        <dbReference type="ARBA" id="ARBA00004267"/>
    </source>
</evidence>
<feature type="coiled-coil region" evidence="4">
    <location>
        <begin position="429"/>
        <end position="456"/>
    </location>
</feature>
<keyword evidence="9" id="KW-1185">Reference proteome</keyword>
<feature type="compositionally biased region" description="Basic and acidic residues" evidence="5">
    <location>
        <begin position="670"/>
        <end position="693"/>
    </location>
</feature>
<dbReference type="Proteomes" id="UP001590951">
    <property type="component" value="Unassembled WGS sequence"/>
</dbReference>
<organism evidence="8 9">
    <name type="scientific">Lepraria finkii</name>
    <dbReference type="NCBI Taxonomy" id="1340010"/>
    <lineage>
        <taxon>Eukaryota</taxon>
        <taxon>Fungi</taxon>
        <taxon>Dikarya</taxon>
        <taxon>Ascomycota</taxon>
        <taxon>Pezizomycotina</taxon>
        <taxon>Lecanoromycetes</taxon>
        <taxon>OSLEUM clade</taxon>
        <taxon>Lecanoromycetidae</taxon>
        <taxon>Lecanorales</taxon>
        <taxon>Lecanorineae</taxon>
        <taxon>Stereocaulaceae</taxon>
        <taxon>Lepraria</taxon>
    </lineage>
</organism>
<feature type="domain" description="PPC89 centrosome localisation" evidence="7">
    <location>
        <begin position="326"/>
        <end position="390"/>
    </location>
</feature>
<proteinExistence type="predicted"/>
<dbReference type="InterPro" id="IPR024957">
    <property type="entry name" value="Cep57_MT-bd_dom"/>
</dbReference>
<accession>A0ABR4BDC2</accession>
<evidence type="ECO:0008006" key="10">
    <source>
        <dbReference type="Google" id="ProtNLM"/>
    </source>
</evidence>
<feature type="compositionally biased region" description="Basic and acidic residues" evidence="5">
    <location>
        <begin position="905"/>
        <end position="928"/>
    </location>
</feature>
<evidence type="ECO:0000256" key="2">
    <source>
        <dbReference type="ARBA" id="ARBA00022490"/>
    </source>
</evidence>
<feature type="compositionally biased region" description="Basic and acidic residues" evidence="5">
    <location>
        <begin position="610"/>
        <end position="628"/>
    </location>
</feature>
<dbReference type="Pfam" id="PF06657">
    <property type="entry name" value="Cep57_MT_bd"/>
    <property type="match status" value="1"/>
</dbReference>
<keyword evidence="3" id="KW-0206">Cytoskeleton</keyword>
<comment type="subcellular location">
    <subcellularLocation>
        <location evidence="1">Cytoplasm</location>
        <location evidence="1">Cytoskeleton</location>
        <location evidence="1">Microtubule organizing center</location>
    </subcellularLocation>
</comment>
<feature type="domain" description="Cep57 centrosome microtubule-binding" evidence="6">
    <location>
        <begin position="796"/>
        <end position="872"/>
    </location>
</feature>
<evidence type="ECO:0000256" key="4">
    <source>
        <dbReference type="SAM" id="Coils"/>
    </source>
</evidence>
<feature type="region of interest" description="Disordered" evidence="5">
    <location>
        <begin position="38"/>
        <end position="112"/>
    </location>
</feature>
<feature type="region of interest" description="Disordered" evidence="5">
    <location>
        <begin position="287"/>
        <end position="315"/>
    </location>
</feature>
<dbReference type="PANTHER" id="PTHR19336:SF9">
    <property type="entry name" value="SPINDLE POLE BODY PROTEIN PPC89"/>
    <property type="match status" value="1"/>
</dbReference>
<feature type="compositionally biased region" description="Basic and acidic residues" evidence="5">
    <location>
        <begin position="79"/>
        <end position="97"/>
    </location>
</feature>
<feature type="region of interest" description="Disordered" evidence="5">
    <location>
        <begin position="545"/>
        <end position="580"/>
    </location>
</feature>
<feature type="compositionally biased region" description="Basic and acidic residues" evidence="5">
    <location>
        <begin position="555"/>
        <end position="569"/>
    </location>
</feature>
<keyword evidence="2" id="KW-0963">Cytoplasm</keyword>
<protein>
    <recommendedName>
        <fullName evidence="10">Cep57 centrosome microtubule-binding domain-containing protein</fullName>
    </recommendedName>
</protein>
<dbReference type="EMBL" id="JBHFEH010000010">
    <property type="protein sequence ID" value="KAL2055858.1"/>
    <property type="molecule type" value="Genomic_DNA"/>
</dbReference>